<reference evidence="3 4" key="1">
    <citation type="submission" date="2021-04" db="EMBL/GenBank/DDBJ databases">
        <authorList>
            <person name="Rakotoarivonina H."/>
        </authorList>
    </citation>
    <scope>NUCLEOTIDE SEQUENCE [LARGE SCALE GENOMIC DNA]</scope>
    <source>
        <strain evidence="3 4">XE</strain>
    </source>
</reference>
<evidence type="ECO:0000259" key="2">
    <source>
        <dbReference type="Pfam" id="PF18652"/>
    </source>
</evidence>
<proteinExistence type="predicted"/>
<evidence type="ECO:0000313" key="4">
    <source>
        <dbReference type="Proteomes" id="UP000681526"/>
    </source>
</evidence>
<accession>A0ABN7S5N6</accession>
<evidence type="ECO:0000313" key="3">
    <source>
        <dbReference type="EMBL" id="CAG5093003.1"/>
    </source>
</evidence>
<feature type="region of interest" description="Disordered" evidence="1">
    <location>
        <begin position="29"/>
        <end position="54"/>
    </location>
</feature>
<evidence type="ECO:0000256" key="1">
    <source>
        <dbReference type="SAM" id="MobiDB-lite"/>
    </source>
</evidence>
<keyword evidence="4" id="KW-1185">Reference proteome</keyword>
<organism evidence="3 4">
    <name type="scientific">Thermobacillus xylanilyticus</name>
    <dbReference type="NCBI Taxonomy" id="76633"/>
    <lineage>
        <taxon>Bacteria</taxon>
        <taxon>Bacillati</taxon>
        <taxon>Bacillota</taxon>
        <taxon>Bacilli</taxon>
        <taxon>Bacillales</taxon>
        <taxon>Paenibacillaceae</taxon>
        <taxon>Thermobacillus</taxon>
    </lineage>
</organism>
<comment type="caution">
    <text evidence="3">The sequence shown here is derived from an EMBL/GenBank/DDBJ whole genome shotgun (WGS) entry which is preliminary data.</text>
</comment>
<feature type="domain" description="Antigen I/II N-terminal" evidence="2">
    <location>
        <begin position="54"/>
        <end position="142"/>
    </location>
</feature>
<dbReference type="Proteomes" id="UP000681526">
    <property type="component" value="Unassembled WGS sequence"/>
</dbReference>
<dbReference type="Pfam" id="PF18652">
    <property type="entry name" value="Adhesin_P1_N"/>
    <property type="match status" value="1"/>
</dbReference>
<name>A0ABN7S5N6_THEXY</name>
<sequence length="209" mass="22758">MAIIALLTLSACSGGSKDEHISLTDANAQTDAASNQDNSKQEDSNSSGIEVDKGSRNVEITLPASFFGDQDAEQVIEDAKSKGVSEATVNDDGSVTYKMSKATHEKMMKEMKDQAVQSIEELKNGEDFTSIKDITYNDQLSEFTMIVDRVAYENSFDGFAALGLGLQGMFYQAFDGVPSDKLKVTINIQDESTGEIFNTVVYPDQMKSE</sequence>
<dbReference type="InterPro" id="IPR041324">
    <property type="entry name" value="AgI/II_N"/>
</dbReference>
<gene>
    <name evidence="3" type="primary">txxe 3731</name>
    <name evidence="3" type="ORF">TXXE_19115</name>
</gene>
<protein>
    <recommendedName>
        <fullName evidence="2">Antigen I/II N-terminal domain-containing protein</fullName>
    </recommendedName>
</protein>
<dbReference type="EMBL" id="CAJRAY010000098">
    <property type="protein sequence ID" value="CAG5093003.1"/>
    <property type="molecule type" value="Genomic_DNA"/>
</dbReference>
<feature type="compositionally biased region" description="Polar residues" evidence="1">
    <location>
        <begin position="29"/>
        <end position="48"/>
    </location>
</feature>
<dbReference type="RefSeq" id="WP_244860688.1">
    <property type="nucleotide sequence ID" value="NZ_CAJRAY010000098.1"/>
</dbReference>